<proteinExistence type="predicted"/>
<dbReference type="RefSeq" id="XP_054859983.1">
    <property type="nucleotide sequence ID" value="XM_055004008.1"/>
</dbReference>
<dbReference type="GeneID" id="129347187"/>
<dbReference type="Proteomes" id="UP001190640">
    <property type="component" value="Chromosome 1"/>
</dbReference>
<dbReference type="CTD" id="149643"/>
<protein>
    <submittedName>
        <fullName evidence="3">Spermatogenesis-associated protein 45</fullName>
    </submittedName>
</protein>
<gene>
    <name evidence="3" type="primary">SPATA45</name>
</gene>
<sequence>MTAEDKKLLLEYNKLRETKCLLEGKSETSWLRPQRRHFPQSNRSSIEKVREEKQEFNSGRTSWITINPPHHKERRHFPERNNAIFG</sequence>
<evidence type="ECO:0000256" key="1">
    <source>
        <dbReference type="SAM" id="MobiDB-lite"/>
    </source>
</evidence>
<dbReference type="PANTHER" id="PTHR35822:SF1">
    <property type="entry name" value="SPERMATOGENESIS-ASSOCIATED PROTEIN 45"/>
    <property type="match status" value="1"/>
</dbReference>
<keyword evidence="2" id="KW-1185">Reference proteome</keyword>
<organism evidence="2 3">
    <name type="scientific">Eublepharis macularius</name>
    <name type="common">Leopard gecko</name>
    <name type="synonym">Cyrtodactylus macularius</name>
    <dbReference type="NCBI Taxonomy" id="481883"/>
    <lineage>
        <taxon>Eukaryota</taxon>
        <taxon>Metazoa</taxon>
        <taxon>Chordata</taxon>
        <taxon>Craniata</taxon>
        <taxon>Vertebrata</taxon>
        <taxon>Euteleostomi</taxon>
        <taxon>Lepidosauria</taxon>
        <taxon>Squamata</taxon>
        <taxon>Bifurcata</taxon>
        <taxon>Gekkota</taxon>
        <taxon>Eublepharidae</taxon>
        <taxon>Eublepharinae</taxon>
        <taxon>Eublepharis</taxon>
    </lineage>
</organism>
<dbReference type="InterPro" id="IPR038806">
    <property type="entry name" value="SPATA45"/>
</dbReference>
<dbReference type="KEGG" id="emc:129347187"/>
<dbReference type="PANTHER" id="PTHR35822">
    <property type="entry name" value="SPERMATOGENESIS-ASSOCIATED PROTEIN 45"/>
    <property type="match status" value="1"/>
</dbReference>
<feature type="region of interest" description="Disordered" evidence="1">
    <location>
        <begin position="58"/>
        <end position="86"/>
    </location>
</feature>
<dbReference type="AlphaFoldDB" id="A0AA97LKM9"/>
<evidence type="ECO:0000313" key="2">
    <source>
        <dbReference type="Proteomes" id="UP001190640"/>
    </source>
</evidence>
<evidence type="ECO:0000313" key="3">
    <source>
        <dbReference type="RefSeq" id="XP_054859983.1"/>
    </source>
</evidence>
<reference evidence="3" key="1">
    <citation type="submission" date="2025-08" db="UniProtKB">
        <authorList>
            <consortium name="RefSeq"/>
        </authorList>
    </citation>
    <scope>IDENTIFICATION</scope>
    <source>
        <tissue evidence="3">Blood</tissue>
    </source>
</reference>
<accession>A0AA97LKM9</accession>
<name>A0AA97LKM9_EUBMA</name>